<sequence length="120" mass="12897">MRLLQPFKRASGLRVAAVCFLTPLPSLVLSMLTDCLPLASPNAGPNANYVFWIRNICVTASFGYTVLEELRAAIPGLSLKVHHINVIVVTSSIGAVAFEYMMSHVVGFPLPSTISEGIVP</sequence>
<accession>K3X6K6</accession>
<dbReference type="AlphaFoldDB" id="K3X6K6"/>
<dbReference type="EMBL" id="GL376581">
    <property type="status" value="NOT_ANNOTATED_CDS"/>
    <property type="molecule type" value="Genomic_DNA"/>
</dbReference>
<reference evidence="3" key="1">
    <citation type="journal article" date="2010" name="Genome Biol.">
        <title>Genome sequence of the necrotrophic plant pathogen Pythium ultimum reveals original pathogenicity mechanisms and effector repertoire.</title>
        <authorList>
            <person name="Levesque C.A."/>
            <person name="Brouwer H."/>
            <person name="Cano L."/>
            <person name="Hamilton J.P."/>
            <person name="Holt C."/>
            <person name="Huitema E."/>
            <person name="Raffaele S."/>
            <person name="Robideau G.P."/>
            <person name="Thines M."/>
            <person name="Win J."/>
            <person name="Zerillo M.M."/>
            <person name="Beakes G.W."/>
            <person name="Boore J.L."/>
            <person name="Busam D."/>
            <person name="Dumas B."/>
            <person name="Ferriera S."/>
            <person name="Fuerstenberg S.I."/>
            <person name="Gachon C.M."/>
            <person name="Gaulin E."/>
            <person name="Govers F."/>
            <person name="Grenville-Briggs L."/>
            <person name="Horner N."/>
            <person name="Hostetler J."/>
            <person name="Jiang R.H."/>
            <person name="Johnson J."/>
            <person name="Krajaejun T."/>
            <person name="Lin H."/>
            <person name="Meijer H.J."/>
            <person name="Moore B."/>
            <person name="Morris P."/>
            <person name="Phuntmart V."/>
            <person name="Puiu D."/>
            <person name="Shetty J."/>
            <person name="Stajich J.E."/>
            <person name="Tripathy S."/>
            <person name="Wawra S."/>
            <person name="van West P."/>
            <person name="Whitty B.R."/>
            <person name="Coutinho P.M."/>
            <person name="Henrissat B."/>
            <person name="Martin F."/>
            <person name="Thomas P.D."/>
            <person name="Tyler B.M."/>
            <person name="De Vries R.P."/>
            <person name="Kamoun S."/>
            <person name="Yandell M."/>
            <person name="Tisserat N."/>
            <person name="Buell C.R."/>
        </authorList>
    </citation>
    <scope>NUCLEOTIDE SEQUENCE</scope>
    <source>
        <strain evidence="3">DAOM:BR144</strain>
    </source>
</reference>
<evidence type="ECO:0000313" key="2">
    <source>
        <dbReference type="EnsemblProtists" id="PYU1_T012855"/>
    </source>
</evidence>
<proteinExistence type="predicted"/>
<dbReference type="EnsemblProtists" id="PYU1_T012855">
    <property type="protein sequence ID" value="PYU1_T012855"/>
    <property type="gene ID" value="PYU1_G012828"/>
</dbReference>
<reference evidence="3" key="2">
    <citation type="submission" date="2010-04" db="EMBL/GenBank/DDBJ databases">
        <authorList>
            <person name="Buell R."/>
            <person name="Hamilton J."/>
            <person name="Hostetler J."/>
        </authorList>
    </citation>
    <scope>NUCLEOTIDE SEQUENCE [LARGE SCALE GENOMIC DNA]</scope>
    <source>
        <strain evidence="3">DAOM:BR144</strain>
    </source>
</reference>
<reference evidence="2" key="3">
    <citation type="submission" date="2015-02" db="UniProtKB">
        <authorList>
            <consortium name="EnsemblProtists"/>
        </authorList>
    </citation>
    <scope>IDENTIFICATION</scope>
    <source>
        <strain evidence="2">DAOM BR144</strain>
    </source>
</reference>
<keyword evidence="1" id="KW-0732">Signal</keyword>
<feature type="chain" id="PRO_5003872903" evidence="1">
    <location>
        <begin position="31"/>
        <end position="120"/>
    </location>
</feature>
<dbReference type="InParanoid" id="K3X6K6"/>
<name>K3X6K6_GLOUD</name>
<organism evidence="2 3">
    <name type="scientific">Globisporangium ultimum (strain ATCC 200006 / CBS 805.95 / DAOM BR144)</name>
    <name type="common">Pythium ultimum</name>
    <dbReference type="NCBI Taxonomy" id="431595"/>
    <lineage>
        <taxon>Eukaryota</taxon>
        <taxon>Sar</taxon>
        <taxon>Stramenopiles</taxon>
        <taxon>Oomycota</taxon>
        <taxon>Peronosporomycetes</taxon>
        <taxon>Pythiales</taxon>
        <taxon>Pythiaceae</taxon>
        <taxon>Globisporangium</taxon>
    </lineage>
</organism>
<dbReference type="Proteomes" id="UP000019132">
    <property type="component" value="Unassembled WGS sequence"/>
</dbReference>
<dbReference type="OMA" id="FWIRNIC"/>
<dbReference type="HOGENOM" id="CLU_2054384_0_0_1"/>
<evidence type="ECO:0000256" key="1">
    <source>
        <dbReference type="SAM" id="SignalP"/>
    </source>
</evidence>
<feature type="signal peptide" evidence="1">
    <location>
        <begin position="1"/>
        <end position="30"/>
    </location>
</feature>
<keyword evidence="3" id="KW-1185">Reference proteome</keyword>
<dbReference type="VEuPathDB" id="FungiDB:PYU1_G012828"/>
<evidence type="ECO:0000313" key="3">
    <source>
        <dbReference type="Proteomes" id="UP000019132"/>
    </source>
</evidence>
<protein>
    <submittedName>
        <fullName evidence="2">Uncharacterized protein</fullName>
    </submittedName>
</protein>